<dbReference type="EMBL" id="JAQOMS010000002">
    <property type="protein sequence ID" value="MDC2891491.1"/>
    <property type="molecule type" value="Genomic_DNA"/>
</dbReference>
<evidence type="ECO:0000313" key="9">
    <source>
        <dbReference type="Proteomes" id="UP001528411"/>
    </source>
</evidence>
<comment type="subcellular location">
    <subcellularLocation>
        <location evidence="1">Cell membrane</location>
    </subcellularLocation>
</comment>
<comment type="similarity">
    <text evidence="2">Belongs to the Smp family.</text>
</comment>
<dbReference type="InterPro" id="IPR019305">
    <property type="entry name" value="Uncharacterised_Smp"/>
</dbReference>
<keyword evidence="5 7" id="KW-1133">Transmembrane helix</keyword>
<organism evidence="8 9">
    <name type="scientific">Psychrosphaera algicola</name>
    <dbReference type="NCBI Taxonomy" id="3023714"/>
    <lineage>
        <taxon>Bacteria</taxon>
        <taxon>Pseudomonadati</taxon>
        <taxon>Pseudomonadota</taxon>
        <taxon>Gammaproteobacteria</taxon>
        <taxon>Alteromonadales</taxon>
        <taxon>Pseudoalteromonadaceae</taxon>
        <taxon>Psychrosphaera</taxon>
    </lineage>
</organism>
<evidence type="ECO:0000256" key="7">
    <source>
        <dbReference type="SAM" id="Phobius"/>
    </source>
</evidence>
<sequence>MVLLIVTLNIWASINFNGQTLINENAQVLADNILVQSSHSAAHYIENNDIEALNTVTESVLKSKYIVEMVVYDNRGVVLSRSENALSTKDRFLNPLNDKLANMSPKPYVTDVTNELGELIGFVRITVMSKALQQDATLFVHTISKTTLLMALLAGMIGYLLTIGLRPFSANSYIVRDTPD</sequence>
<dbReference type="SUPFAM" id="SSF103190">
    <property type="entry name" value="Sensory domain-like"/>
    <property type="match status" value="1"/>
</dbReference>
<name>A0ABT5FJY1_9GAMM</name>
<evidence type="ECO:0000256" key="6">
    <source>
        <dbReference type="ARBA" id="ARBA00023136"/>
    </source>
</evidence>
<protein>
    <submittedName>
        <fullName evidence="8">AhpA/YtjB family protein</fullName>
    </submittedName>
</protein>
<evidence type="ECO:0000256" key="5">
    <source>
        <dbReference type="ARBA" id="ARBA00022989"/>
    </source>
</evidence>
<keyword evidence="3" id="KW-1003">Cell membrane</keyword>
<dbReference type="Pfam" id="PF10144">
    <property type="entry name" value="SMP_2"/>
    <property type="match status" value="1"/>
</dbReference>
<dbReference type="InterPro" id="IPR029151">
    <property type="entry name" value="Sensor-like_sf"/>
</dbReference>
<feature type="transmembrane region" description="Helical" evidence="7">
    <location>
        <begin position="148"/>
        <end position="168"/>
    </location>
</feature>
<keyword evidence="9" id="KW-1185">Reference proteome</keyword>
<evidence type="ECO:0000256" key="3">
    <source>
        <dbReference type="ARBA" id="ARBA00022475"/>
    </source>
</evidence>
<evidence type="ECO:0000256" key="4">
    <source>
        <dbReference type="ARBA" id="ARBA00022692"/>
    </source>
</evidence>
<comment type="caution">
    <text evidence="8">The sequence shown here is derived from an EMBL/GenBank/DDBJ whole genome shotgun (WGS) entry which is preliminary data.</text>
</comment>
<accession>A0ABT5FJY1</accession>
<gene>
    <name evidence="8" type="ORF">PN838_25685</name>
</gene>
<dbReference type="Proteomes" id="UP001528411">
    <property type="component" value="Unassembled WGS sequence"/>
</dbReference>
<evidence type="ECO:0000256" key="1">
    <source>
        <dbReference type="ARBA" id="ARBA00004236"/>
    </source>
</evidence>
<keyword evidence="4 7" id="KW-0812">Transmembrane</keyword>
<reference evidence="8 9" key="1">
    <citation type="submission" date="2023-01" db="EMBL/GenBank/DDBJ databases">
        <title>Psychrosphaera sp. nov., isolated from marine algae.</title>
        <authorList>
            <person name="Bayburt H."/>
            <person name="Choi B.J."/>
            <person name="Kim J.M."/>
            <person name="Choi D.G."/>
            <person name="Jeon C.O."/>
        </authorList>
    </citation>
    <scope>NUCLEOTIDE SEQUENCE [LARGE SCALE GENOMIC DNA]</scope>
    <source>
        <strain evidence="8 9">G1-22</strain>
    </source>
</reference>
<keyword evidence="6 7" id="KW-0472">Membrane</keyword>
<proteinExistence type="inferred from homology"/>
<evidence type="ECO:0000256" key="2">
    <source>
        <dbReference type="ARBA" id="ARBA00005362"/>
    </source>
</evidence>
<evidence type="ECO:0000313" key="8">
    <source>
        <dbReference type="EMBL" id="MDC2891491.1"/>
    </source>
</evidence>